<dbReference type="InterPro" id="IPR027417">
    <property type="entry name" value="P-loop_NTPase"/>
</dbReference>
<dbReference type="InterPro" id="IPR014001">
    <property type="entry name" value="Helicase_ATP-bd"/>
</dbReference>
<evidence type="ECO:0000256" key="6">
    <source>
        <dbReference type="ARBA" id="ARBA00022839"/>
    </source>
</evidence>
<dbReference type="PROSITE" id="PS51195">
    <property type="entry name" value="Q_MOTIF"/>
    <property type="match status" value="1"/>
</dbReference>
<keyword evidence="4 11" id="KW-0378">Hydrolase</keyword>
<dbReference type="EMBL" id="ADBJ01000031">
    <property type="protein sequence ID" value="EFA80417.1"/>
    <property type="molecule type" value="Genomic_DNA"/>
</dbReference>
<evidence type="ECO:0000256" key="4">
    <source>
        <dbReference type="ARBA" id="ARBA00022801"/>
    </source>
</evidence>
<evidence type="ECO:0000313" key="17">
    <source>
        <dbReference type="EMBL" id="EFA80417.1"/>
    </source>
</evidence>
<keyword evidence="7 11" id="KW-0067">ATP-binding</keyword>
<dbReference type="FunCoup" id="D3BET6">
    <property type="interactions" value="332"/>
</dbReference>
<evidence type="ECO:0000313" key="18">
    <source>
        <dbReference type="Proteomes" id="UP000001396"/>
    </source>
</evidence>
<dbReference type="CDD" id="cd17938">
    <property type="entry name" value="DEADc_DDX1"/>
    <property type="match status" value="1"/>
</dbReference>
<evidence type="ECO:0000256" key="11">
    <source>
        <dbReference type="RuleBase" id="RU000492"/>
    </source>
</evidence>
<dbReference type="RefSeq" id="XP_020432537.1">
    <property type="nucleotide sequence ID" value="XM_020578089.1"/>
</dbReference>
<feature type="domain" description="Helicase C-terminal" evidence="15">
    <location>
        <begin position="419"/>
        <end position="592"/>
    </location>
</feature>
<comment type="function">
    <text evidence="12">RNA helicase.</text>
</comment>
<evidence type="ECO:0000256" key="7">
    <source>
        <dbReference type="ARBA" id="ARBA00022840"/>
    </source>
</evidence>
<dbReference type="OMA" id="KRQQVKF"/>
<dbReference type="EC" id="3.6.4.13" evidence="12"/>
<keyword evidence="5 11" id="KW-0347">Helicase</keyword>
<feature type="domain" description="B30.2/SPRY" evidence="13">
    <location>
        <begin position="59"/>
        <end position="257"/>
    </location>
</feature>
<dbReference type="FunFam" id="3.40.50.300:FF:000708">
    <property type="entry name" value="ATP-dependent RNA helicase DDX1"/>
    <property type="match status" value="1"/>
</dbReference>
<feature type="short sequence motif" description="Q motif" evidence="10">
    <location>
        <begin position="2"/>
        <end position="30"/>
    </location>
</feature>
<dbReference type="Pfam" id="PF00270">
    <property type="entry name" value="DEAD"/>
    <property type="match status" value="2"/>
</dbReference>
<dbReference type="SMART" id="SM00449">
    <property type="entry name" value="SPRY"/>
    <property type="match status" value="1"/>
</dbReference>
<dbReference type="SUPFAM" id="SSF49899">
    <property type="entry name" value="Concanavalin A-like lectins/glucanases"/>
    <property type="match status" value="1"/>
</dbReference>
<dbReference type="Proteomes" id="UP000001396">
    <property type="component" value="Unassembled WGS sequence"/>
</dbReference>
<dbReference type="PANTHER" id="PTHR24031">
    <property type="entry name" value="RNA HELICASE"/>
    <property type="match status" value="1"/>
</dbReference>
<dbReference type="GO" id="GO:0005524">
    <property type="term" value="F:ATP binding"/>
    <property type="evidence" value="ECO:0007669"/>
    <property type="project" value="UniProtKB-UniRule"/>
</dbReference>
<comment type="similarity">
    <text evidence="1">Belongs to the DEAD box helicase family. DDX1 subfamily.</text>
</comment>
<dbReference type="GeneID" id="31362732"/>
<dbReference type="SMART" id="SM00487">
    <property type="entry name" value="DEXDc"/>
    <property type="match status" value="1"/>
</dbReference>
<dbReference type="AlphaFoldDB" id="D3BET6"/>
<evidence type="ECO:0000259" key="14">
    <source>
        <dbReference type="PROSITE" id="PS51192"/>
    </source>
</evidence>
<accession>D3BET6</accession>
<evidence type="ECO:0000256" key="5">
    <source>
        <dbReference type="ARBA" id="ARBA00022806"/>
    </source>
</evidence>
<feature type="domain" description="DEAD-box RNA helicase Q" evidence="16">
    <location>
        <begin position="2"/>
        <end position="30"/>
    </location>
</feature>
<evidence type="ECO:0000256" key="12">
    <source>
        <dbReference type="RuleBase" id="RU365068"/>
    </source>
</evidence>
<evidence type="ECO:0000259" key="13">
    <source>
        <dbReference type="PROSITE" id="PS50188"/>
    </source>
</evidence>
<name>D3BET6_HETP5</name>
<sequence length="671" mass="74869">MSAFEDLGVMPEIIQAVEELDWILPTPIQQDSIPLILGGGDVLAAAETGSGKTGAFALPILQITYETINKKAAVPIESAEQSDANDESTGGGVQQLAWSLEDRDKDLSIDGLVCQSRAADWSGGRATRGISKGKYYYEATVRDEGLCRVGWALKRSSRSIGTDKYSWGYGGTGKKSHEDLDEGSIGFTKNGNDFGEAYHLNTPKGAIFYPALLLKNAEISFSFTTMNRKPLSLIIEPVRELADQTYSAILNFSKYLTEPKIEAVLCLGGEKNNKDFRKQCDIVVGTPGILEKLVKEDQLDLSAIRFFVLDEADRLIKDNLPILNYIYNRLPKTGLQVLLFSATLHSDQVIRYAEQITKNPTWVDLKGKDFIPDLITHSYIKADPTKFEDWKDVNHRFTTDGIHNNDVKQSETKLKTDEQKSQAVKLLKPSLLVKCIRAFKMDQALIFARTRLDCDNLHRYLIEVGGGKSALENEFSSVCLHGDKGTALRKENLEKFKSGEVKYLICTDVASRGIDVQGLPFVINYTLPDTFEDYIHRVGRVGRADRIGLAISIVSPYQEKVWFHTCRDKGRGCYNTKLTQDGGCSVWYDEPELFKPIAETLSPMELDENFSLGGEVVNFGKFAKERASTVEYKAHTDQLAPRVIELARLEENIQIDFLSLPKKLANSNKAV</sequence>
<dbReference type="PROSITE" id="PS00039">
    <property type="entry name" value="DEAD_ATP_HELICASE"/>
    <property type="match status" value="1"/>
</dbReference>
<dbReference type="InterPro" id="IPR001650">
    <property type="entry name" value="Helicase_C-like"/>
</dbReference>
<dbReference type="InterPro" id="IPR001870">
    <property type="entry name" value="B30.2/SPRY"/>
</dbReference>
<keyword evidence="3 11" id="KW-0547">Nucleotide-binding</keyword>
<evidence type="ECO:0000256" key="1">
    <source>
        <dbReference type="ARBA" id="ARBA00008765"/>
    </source>
</evidence>
<dbReference type="Gene3D" id="2.60.120.920">
    <property type="match status" value="1"/>
</dbReference>
<keyword evidence="2" id="KW-0540">Nuclease</keyword>
<dbReference type="InParanoid" id="D3BET6"/>
<feature type="domain" description="Helicase ATP-binding" evidence="14">
    <location>
        <begin position="33"/>
        <end position="362"/>
    </location>
</feature>
<dbReference type="STRING" id="670386.D3BET6"/>
<dbReference type="PROSITE" id="PS50188">
    <property type="entry name" value="B302_SPRY"/>
    <property type="match status" value="1"/>
</dbReference>
<evidence type="ECO:0000256" key="2">
    <source>
        <dbReference type="ARBA" id="ARBA00022722"/>
    </source>
</evidence>
<comment type="domain">
    <text evidence="12">The helicase domain is involved in the stimulation of RELA transcriptional activity.</text>
</comment>
<evidence type="ECO:0000259" key="16">
    <source>
        <dbReference type="PROSITE" id="PS51195"/>
    </source>
</evidence>
<evidence type="ECO:0000256" key="3">
    <source>
        <dbReference type="ARBA" id="ARBA00022741"/>
    </source>
</evidence>
<comment type="caution">
    <text evidence="17">The sequence shown here is derived from an EMBL/GenBank/DDBJ whole genome shotgun (WGS) entry which is preliminary data.</text>
</comment>
<keyword evidence="18" id="KW-1185">Reference proteome</keyword>
<organism evidence="17 18">
    <name type="scientific">Heterostelium pallidum (strain ATCC 26659 / Pp 5 / PN500)</name>
    <name type="common">Cellular slime mold</name>
    <name type="synonym">Polysphondylium pallidum</name>
    <dbReference type="NCBI Taxonomy" id="670386"/>
    <lineage>
        <taxon>Eukaryota</taxon>
        <taxon>Amoebozoa</taxon>
        <taxon>Evosea</taxon>
        <taxon>Eumycetozoa</taxon>
        <taxon>Dictyostelia</taxon>
        <taxon>Acytosteliales</taxon>
        <taxon>Acytosteliaceae</taxon>
        <taxon>Heterostelium</taxon>
    </lineage>
</organism>
<dbReference type="Gene3D" id="3.40.50.300">
    <property type="entry name" value="P-loop containing nucleotide triphosphate hydrolases"/>
    <property type="match status" value="3"/>
</dbReference>
<evidence type="ECO:0000256" key="9">
    <source>
        <dbReference type="ARBA" id="ARBA00047984"/>
    </source>
</evidence>
<dbReference type="Pfam" id="PF00622">
    <property type="entry name" value="SPRY"/>
    <property type="match status" value="1"/>
</dbReference>
<dbReference type="InterPro" id="IPR013320">
    <property type="entry name" value="ConA-like_dom_sf"/>
</dbReference>
<keyword evidence="6" id="KW-0269">Exonuclease</keyword>
<dbReference type="SUPFAM" id="SSF52540">
    <property type="entry name" value="P-loop containing nucleoside triphosphate hydrolases"/>
    <property type="match status" value="2"/>
</dbReference>
<proteinExistence type="inferred from homology"/>
<dbReference type="InterPro" id="IPR003877">
    <property type="entry name" value="SPRY_dom"/>
</dbReference>
<evidence type="ECO:0000256" key="10">
    <source>
        <dbReference type="PROSITE-ProRule" id="PRU00552"/>
    </source>
</evidence>
<protein>
    <recommendedName>
        <fullName evidence="12">ATP-dependent RNA helicase</fullName>
        <ecNumber evidence="12">3.6.4.13</ecNumber>
    </recommendedName>
</protein>
<dbReference type="InterPro" id="IPR043136">
    <property type="entry name" value="B30.2/SPRY_sf"/>
</dbReference>
<evidence type="ECO:0000256" key="8">
    <source>
        <dbReference type="ARBA" id="ARBA00022884"/>
    </source>
</evidence>
<dbReference type="CDD" id="cd18787">
    <property type="entry name" value="SF2_C_DEAD"/>
    <property type="match status" value="1"/>
</dbReference>
<dbReference type="GO" id="GO:0003723">
    <property type="term" value="F:RNA binding"/>
    <property type="evidence" value="ECO:0007669"/>
    <property type="project" value="UniProtKB-UniRule"/>
</dbReference>
<dbReference type="PROSITE" id="PS51192">
    <property type="entry name" value="HELICASE_ATP_BIND_1"/>
    <property type="match status" value="1"/>
</dbReference>
<dbReference type="Pfam" id="PF00271">
    <property type="entry name" value="Helicase_C"/>
    <property type="match status" value="1"/>
</dbReference>
<gene>
    <name evidence="17" type="primary">ddx1</name>
    <name evidence="17" type="ORF">PPL_07251</name>
</gene>
<dbReference type="SMART" id="SM00490">
    <property type="entry name" value="HELICc"/>
    <property type="match status" value="1"/>
</dbReference>
<keyword evidence="8 12" id="KW-0694">RNA-binding</keyword>
<dbReference type="PROSITE" id="PS51194">
    <property type="entry name" value="HELICASE_CTER"/>
    <property type="match status" value="1"/>
</dbReference>
<dbReference type="GO" id="GO:0003724">
    <property type="term" value="F:RNA helicase activity"/>
    <property type="evidence" value="ECO:0007669"/>
    <property type="project" value="UniProtKB-EC"/>
</dbReference>
<dbReference type="InterPro" id="IPR000629">
    <property type="entry name" value="RNA-helicase_DEAD-box_CS"/>
</dbReference>
<comment type="catalytic activity">
    <reaction evidence="9 12">
        <text>ATP + H2O = ADP + phosphate + H(+)</text>
        <dbReference type="Rhea" id="RHEA:13065"/>
        <dbReference type="ChEBI" id="CHEBI:15377"/>
        <dbReference type="ChEBI" id="CHEBI:15378"/>
        <dbReference type="ChEBI" id="CHEBI:30616"/>
        <dbReference type="ChEBI" id="CHEBI:43474"/>
        <dbReference type="ChEBI" id="CHEBI:456216"/>
        <dbReference type="EC" id="3.6.4.13"/>
    </reaction>
</comment>
<dbReference type="InterPro" id="IPR011545">
    <property type="entry name" value="DEAD/DEAH_box_helicase_dom"/>
</dbReference>
<reference evidence="17 18" key="1">
    <citation type="journal article" date="2011" name="Genome Res.">
        <title>Phylogeny-wide analysis of social amoeba genomes highlights ancient origins for complex intercellular communication.</title>
        <authorList>
            <person name="Heidel A.J."/>
            <person name="Lawal H.M."/>
            <person name="Felder M."/>
            <person name="Schilde C."/>
            <person name="Helps N.R."/>
            <person name="Tunggal B."/>
            <person name="Rivero F."/>
            <person name="John U."/>
            <person name="Schleicher M."/>
            <person name="Eichinger L."/>
            <person name="Platzer M."/>
            <person name="Noegel A.A."/>
            <person name="Schaap P."/>
            <person name="Gloeckner G."/>
        </authorList>
    </citation>
    <scope>NUCLEOTIDE SEQUENCE [LARGE SCALE GENOMIC DNA]</scope>
    <source>
        <strain evidence="18">ATCC 26659 / Pp 5 / PN500</strain>
    </source>
</reference>
<dbReference type="GO" id="GO:0004527">
    <property type="term" value="F:exonuclease activity"/>
    <property type="evidence" value="ECO:0007669"/>
    <property type="project" value="UniProtKB-KW"/>
</dbReference>
<dbReference type="InterPro" id="IPR014014">
    <property type="entry name" value="RNA_helicase_DEAD_Q_motif"/>
</dbReference>
<evidence type="ECO:0000259" key="15">
    <source>
        <dbReference type="PROSITE" id="PS51194"/>
    </source>
</evidence>